<dbReference type="AlphaFoldDB" id="A0A1G6PTI8"/>
<reference evidence="2" key="1">
    <citation type="submission" date="2016-10" db="EMBL/GenBank/DDBJ databases">
        <authorList>
            <person name="Varghese N."/>
        </authorList>
    </citation>
    <scope>NUCLEOTIDE SEQUENCE [LARGE SCALE GENOMIC DNA]</scope>
    <source>
        <strain evidence="2">KPR-7A</strain>
    </source>
</reference>
<organism evidence="1 2">
    <name type="scientific">Bacillus wiedmannii</name>
    <dbReference type="NCBI Taxonomy" id="1890302"/>
    <lineage>
        <taxon>Bacteria</taxon>
        <taxon>Bacillati</taxon>
        <taxon>Bacillota</taxon>
        <taxon>Bacilli</taxon>
        <taxon>Bacillales</taxon>
        <taxon>Bacillaceae</taxon>
        <taxon>Bacillus</taxon>
        <taxon>Bacillus cereus group</taxon>
    </lineage>
</organism>
<dbReference type="RefSeq" id="WP_002192697.1">
    <property type="nucleotide sequence ID" value="NZ_CP032365.1"/>
</dbReference>
<accession>A0A1G6PTI8</accession>
<name>A0A1G6PTI8_9BACI</name>
<dbReference type="GeneID" id="51133717"/>
<evidence type="ECO:0000313" key="1">
    <source>
        <dbReference type="EMBL" id="SDC83532.1"/>
    </source>
</evidence>
<sequence>MKYNYEFIVGPYDTLLIKLPSEISIVADFLASDIQGGTAEPWITEIDQVLNGKEESSKFGGNACDLEIKPDFTHISNRYVEDEDYSCTIETSELRELILIWEAKNLKYEK</sequence>
<evidence type="ECO:0000313" key="2">
    <source>
        <dbReference type="Proteomes" id="UP000183507"/>
    </source>
</evidence>
<dbReference type="Proteomes" id="UP000183507">
    <property type="component" value="Unassembled WGS sequence"/>
</dbReference>
<protein>
    <submittedName>
        <fullName evidence="1">Uncharacterized protein</fullName>
    </submittedName>
</protein>
<proteinExistence type="predicted"/>
<dbReference type="EMBL" id="FMZR01000003">
    <property type="protein sequence ID" value="SDC83532.1"/>
    <property type="molecule type" value="Genomic_DNA"/>
</dbReference>
<gene>
    <name evidence="1" type="ORF">SAMN04487767_103269</name>
</gene>